<dbReference type="EMBL" id="CAVMJV010000030">
    <property type="protein sequence ID" value="CAK5076606.1"/>
    <property type="molecule type" value="Genomic_DNA"/>
</dbReference>
<evidence type="ECO:0000313" key="1">
    <source>
        <dbReference type="EMBL" id="CAK5076606.1"/>
    </source>
</evidence>
<comment type="caution">
    <text evidence="1">The sequence shown here is derived from an EMBL/GenBank/DDBJ whole genome shotgun (WGS) entry which is preliminary data.</text>
</comment>
<accession>A0ACB0ZE34</accession>
<name>A0ACB0ZE34_MELEN</name>
<keyword evidence="2" id="KW-1185">Reference proteome</keyword>
<protein>
    <submittedName>
        <fullName evidence="1">Uncharacterized protein</fullName>
    </submittedName>
</protein>
<proteinExistence type="predicted"/>
<gene>
    <name evidence="1" type="ORF">MENTE1834_LOCUS23476</name>
</gene>
<dbReference type="Proteomes" id="UP001497535">
    <property type="component" value="Unassembled WGS sequence"/>
</dbReference>
<evidence type="ECO:0000313" key="2">
    <source>
        <dbReference type="Proteomes" id="UP001497535"/>
    </source>
</evidence>
<organism evidence="1 2">
    <name type="scientific">Meloidogyne enterolobii</name>
    <name type="common">Root-knot nematode worm</name>
    <name type="synonym">Meloidogyne mayaguensis</name>
    <dbReference type="NCBI Taxonomy" id="390850"/>
    <lineage>
        <taxon>Eukaryota</taxon>
        <taxon>Metazoa</taxon>
        <taxon>Ecdysozoa</taxon>
        <taxon>Nematoda</taxon>
        <taxon>Chromadorea</taxon>
        <taxon>Rhabditida</taxon>
        <taxon>Tylenchina</taxon>
        <taxon>Tylenchomorpha</taxon>
        <taxon>Tylenchoidea</taxon>
        <taxon>Meloidogynidae</taxon>
        <taxon>Meloidogyninae</taxon>
        <taxon>Meloidogyne</taxon>
    </lineage>
</organism>
<sequence>MNHVYYSVYYTYMYTVFMAVGPLVLLIVLNFGIVMNALKRPREPDIISLVLVVCLFIFCNFTALLVNFLELTFAEQLKHLIVYLVDLSNLLVVSFFNFNFTENSILLHP</sequence>
<reference evidence="1" key="1">
    <citation type="submission" date="2023-11" db="EMBL/GenBank/DDBJ databases">
        <authorList>
            <person name="Poullet M."/>
        </authorList>
    </citation>
    <scope>NUCLEOTIDE SEQUENCE</scope>
    <source>
        <strain evidence="1">E1834</strain>
    </source>
</reference>